<dbReference type="PANTHER" id="PTHR41930:SF1">
    <property type="entry name" value="DEPHOSPHO-COA KINASE"/>
    <property type="match status" value="1"/>
</dbReference>
<sequence>MKIIGITGTLGAGKGTIVDYLVKQNGFKHYSVRAFLTDEINKRGLVVNRDSMVEVANELRTKNSPSYIVEQLYEQALIIGENCIIESLRTPGEVEALQNKGNFHLFAADAEPKIRYDRITGRGSETDQVSFTEFVQNEEREMHSDDPNKQNLSKCISMADHVFHNNGTIEELSNKIKEVIDVI</sequence>
<dbReference type="SUPFAM" id="SSF52540">
    <property type="entry name" value="P-loop containing nucleoside triphosphate hydrolases"/>
    <property type="match status" value="1"/>
</dbReference>
<dbReference type="AlphaFoldDB" id="A0A0F9K680"/>
<evidence type="ECO:0008006" key="2">
    <source>
        <dbReference type="Google" id="ProtNLM"/>
    </source>
</evidence>
<dbReference type="PANTHER" id="PTHR41930">
    <property type="entry name" value="UPF0200 PROTEIN MJ1399"/>
    <property type="match status" value="1"/>
</dbReference>
<dbReference type="Gene3D" id="3.40.50.300">
    <property type="entry name" value="P-loop containing nucleotide triphosphate hydrolases"/>
    <property type="match status" value="1"/>
</dbReference>
<dbReference type="EMBL" id="LAZR01015938">
    <property type="protein sequence ID" value="KKM06678.1"/>
    <property type="molecule type" value="Genomic_DNA"/>
</dbReference>
<gene>
    <name evidence="1" type="ORF">LCGC14_1741610</name>
</gene>
<name>A0A0F9K680_9ZZZZ</name>
<proteinExistence type="predicted"/>
<dbReference type="InterPro" id="IPR027417">
    <property type="entry name" value="P-loop_NTPase"/>
</dbReference>
<accession>A0A0F9K680</accession>
<organism evidence="1">
    <name type="scientific">marine sediment metagenome</name>
    <dbReference type="NCBI Taxonomy" id="412755"/>
    <lineage>
        <taxon>unclassified sequences</taxon>
        <taxon>metagenomes</taxon>
        <taxon>ecological metagenomes</taxon>
    </lineage>
</organism>
<comment type="caution">
    <text evidence="1">The sequence shown here is derived from an EMBL/GenBank/DDBJ whole genome shotgun (WGS) entry which is preliminary data.</text>
</comment>
<evidence type="ECO:0000313" key="1">
    <source>
        <dbReference type="EMBL" id="KKM06678.1"/>
    </source>
</evidence>
<protein>
    <recommendedName>
        <fullName evidence="2">Dephospho-CoA kinase</fullName>
    </recommendedName>
</protein>
<reference evidence="1" key="1">
    <citation type="journal article" date="2015" name="Nature">
        <title>Complex archaea that bridge the gap between prokaryotes and eukaryotes.</title>
        <authorList>
            <person name="Spang A."/>
            <person name="Saw J.H."/>
            <person name="Jorgensen S.L."/>
            <person name="Zaremba-Niedzwiedzka K."/>
            <person name="Martijn J."/>
            <person name="Lind A.E."/>
            <person name="van Eijk R."/>
            <person name="Schleper C."/>
            <person name="Guy L."/>
            <person name="Ettema T.J."/>
        </authorList>
    </citation>
    <scope>NUCLEOTIDE SEQUENCE</scope>
</reference>
<dbReference type="Pfam" id="PF13238">
    <property type="entry name" value="AAA_18"/>
    <property type="match status" value="1"/>
</dbReference>